<reference evidence="2" key="1">
    <citation type="submission" date="2020-03" db="EMBL/GenBank/DDBJ databases">
        <title>Hybrid Assembly of Korean Phytophthora infestans isolates.</title>
        <authorList>
            <person name="Prokchorchik M."/>
            <person name="Lee Y."/>
            <person name="Seo J."/>
            <person name="Cho J.-H."/>
            <person name="Park Y.-E."/>
            <person name="Jang D.-C."/>
            <person name="Im J.-S."/>
            <person name="Choi J.-G."/>
            <person name="Park H.-J."/>
            <person name="Lee G.-B."/>
            <person name="Lee Y.-G."/>
            <person name="Hong S.-Y."/>
            <person name="Cho K."/>
            <person name="Sohn K.H."/>
        </authorList>
    </citation>
    <scope>NUCLEOTIDE SEQUENCE</scope>
    <source>
        <strain evidence="2">KR_2_A2</strain>
    </source>
</reference>
<evidence type="ECO:0000313" key="2">
    <source>
        <dbReference type="EMBL" id="KAF4134743.1"/>
    </source>
</evidence>
<proteinExistence type="predicted"/>
<protein>
    <submittedName>
        <fullName evidence="2">Uncharacterized protein</fullName>
    </submittedName>
</protein>
<sequence length="222" mass="23901">LDFSERKFTNEEDLEKAQSARGSQPLVLSGTSRLPVDEKATTTQQLGRSLQAVLDFYADGTSLQSTRIDTNSNVCFSCIVLRSRPRGTIPSSAAVADTPGAAGDNQLAAAQEVARQNYLSDINAAGAREAVTSQNVETTTAADTTRNDTQLRQPSPVPRFLTTRQSTRCSLETTATFIASSPYDVFEIEDADVGSSTEEVSDDAFISSTEVHTGTLYTLLYL</sequence>
<dbReference type="EMBL" id="JAACNO010002256">
    <property type="protein sequence ID" value="KAF4134743.1"/>
    <property type="molecule type" value="Genomic_DNA"/>
</dbReference>
<feature type="compositionally biased region" description="Basic and acidic residues" evidence="1">
    <location>
        <begin position="1"/>
        <end position="18"/>
    </location>
</feature>
<comment type="caution">
    <text evidence="2">The sequence shown here is derived from an EMBL/GenBank/DDBJ whole genome shotgun (WGS) entry which is preliminary data.</text>
</comment>
<accession>A0A8S9U3C0</accession>
<gene>
    <name evidence="2" type="ORF">GN958_ATG15999</name>
</gene>
<organism evidence="2 3">
    <name type="scientific">Phytophthora infestans</name>
    <name type="common">Potato late blight agent</name>
    <name type="synonym">Botrytis infestans</name>
    <dbReference type="NCBI Taxonomy" id="4787"/>
    <lineage>
        <taxon>Eukaryota</taxon>
        <taxon>Sar</taxon>
        <taxon>Stramenopiles</taxon>
        <taxon>Oomycota</taxon>
        <taxon>Peronosporomycetes</taxon>
        <taxon>Peronosporales</taxon>
        <taxon>Peronosporaceae</taxon>
        <taxon>Phytophthora</taxon>
    </lineage>
</organism>
<evidence type="ECO:0000256" key="1">
    <source>
        <dbReference type="SAM" id="MobiDB-lite"/>
    </source>
</evidence>
<evidence type="ECO:0000313" key="3">
    <source>
        <dbReference type="Proteomes" id="UP000704712"/>
    </source>
</evidence>
<feature type="non-terminal residue" evidence="2">
    <location>
        <position position="222"/>
    </location>
</feature>
<feature type="compositionally biased region" description="Low complexity" evidence="1">
    <location>
        <begin position="138"/>
        <end position="148"/>
    </location>
</feature>
<name>A0A8S9U3C0_PHYIN</name>
<dbReference type="AlphaFoldDB" id="A0A8S9U3C0"/>
<feature type="region of interest" description="Disordered" evidence="1">
    <location>
        <begin position="130"/>
        <end position="159"/>
    </location>
</feature>
<dbReference type="Proteomes" id="UP000704712">
    <property type="component" value="Unassembled WGS sequence"/>
</dbReference>
<feature type="region of interest" description="Disordered" evidence="1">
    <location>
        <begin position="1"/>
        <end position="28"/>
    </location>
</feature>